<feature type="domain" description="PDEase" evidence="5">
    <location>
        <begin position="379"/>
        <end position="700"/>
    </location>
</feature>
<name>A0A077ZPB3_TRITR</name>
<dbReference type="InterPro" id="IPR002073">
    <property type="entry name" value="PDEase_catalytic_dom"/>
</dbReference>
<dbReference type="GO" id="GO:0007165">
    <property type="term" value="P:signal transduction"/>
    <property type="evidence" value="ECO:0007669"/>
    <property type="project" value="InterPro"/>
</dbReference>
<dbReference type="InterPro" id="IPR036971">
    <property type="entry name" value="PDEase_catalytic_dom_sf"/>
</dbReference>
<evidence type="ECO:0000256" key="1">
    <source>
        <dbReference type="ARBA" id="ARBA00022723"/>
    </source>
</evidence>
<dbReference type="PANTHER" id="PTHR11347">
    <property type="entry name" value="CYCLIC NUCLEOTIDE PHOSPHODIESTERASE"/>
    <property type="match status" value="1"/>
</dbReference>
<proteinExistence type="predicted"/>
<dbReference type="EMBL" id="HG807192">
    <property type="protein sequence ID" value="CDW60560.1"/>
    <property type="molecule type" value="Genomic_DNA"/>
</dbReference>
<evidence type="ECO:0000313" key="7">
    <source>
        <dbReference type="Proteomes" id="UP000030665"/>
    </source>
</evidence>
<dbReference type="InterPro" id="IPR023088">
    <property type="entry name" value="PDEase"/>
</dbReference>
<dbReference type="InterPro" id="IPR029016">
    <property type="entry name" value="GAF-like_dom_sf"/>
</dbReference>
<dbReference type="Pfam" id="PF00233">
    <property type="entry name" value="PDEase_I"/>
    <property type="match status" value="1"/>
</dbReference>
<feature type="active site" description="Proton donor" evidence="3">
    <location>
        <position position="457"/>
    </location>
</feature>
<feature type="binding site" evidence="4">
    <location>
        <position position="461"/>
    </location>
    <ligand>
        <name>Zn(2+)</name>
        <dbReference type="ChEBI" id="CHEBI:29105"/>
        <label>1</label>
    </ligand>
</feature>
<dbReference type="Proteomes" id="UP000030665">
    <property type="component" value="Unassembled WGS sequence"/>
</dbReference>
<organism evidence="6 7">
    <name type="scientific">Trichuris trichiura</name>
    <name type="common">Whipworm</name>
    <name type="synonym">Trichocephalus trichiurus</name>
    <dbReference type="NCBI Taxonomy" id="36087"/>
    <lineage>
        <taxon>Eukaryota</taxon>
        <taxon>Metazoa</taxon>
        <taxon>Ecdysozoa</taxon>
        <taxon>Nematoda</taxon>
        <taxon>Enoplea</taxon>
        <taxon>Dorylaimia</taxon>
        <taxon>Trichinellida</taxon>
        <taxon>Trichuridae</taxon>
        <taxon>Trichuris</taxon>
    </lineage>
</organism>
<gene>
    <name evidence="6" type="ORF">TTRE_0000894801</name>
</gene>
<dbReference type="Gene3D" id="1.10.1300.10">
    <property type="entry name" value="3'5'-cyclic nucleotide phosphodiesterase, catalytic domain"/>
    <property type="match status" value="1"/>
</dbReference>
<dbReference type="SUPFAM" id="SSF109604">
    <property type="entry name" value="HD-domain/PDEase-like"/>
    <property type="match status" value="1"/>
</dbReference>
<dbReference type="GO" id="GO:0004114">
    <property type="term" value="F:3',5'-cyclic-nucleotide phosphodiesterase activity"/>
    <property type="evidence" value="ECO:0007669"/>
    <property type="project" value="InterPro"/>
</dbReference>
<evidence type="ECO:0000259" key="5">
    <source>
        <dbReference type="PROSITE" id="PS51845"/>
    </source>
</evidence>
<keyword evidence="2" id="KW-0378">Hydrolase</keyword>
<evidence type="ECO:0000256" key="2">
    <source>
        <dbReference type="ARBA" id="ARBA00022801"/>
    </source>
</evidence>
<evidence type="ECO:0000256" key="4">
    <source>
        <dbReference type="PIRSR" id="PIRSR623088-3"/>
    </source>
</evidence>
<sequence>MTLNSNFVALLRNVLTDLTLVNVQKRLNSWLHDELNCKQSAFCFMEEDKCFVNVVGTDVLSSGIEMGKPQQWEQCFKEGSDIDFENMPQYLQHYVRAIFKLESKSFRVTLHIVRSDQNGCLKGMLFILYSPSTESHTSEPEPLRVHIDIASALIGLSLDVKRRLNQVHLAKSILKMFTATFENPDSKFHVAETVCETIKEFVSCEDCRLYWVDNERNEFIFFKKNTDFFQSVIQQERFPVYEGMLSKVLSNLQIGNVTTRRSTGGNDFMTAVGARRNDQNDDVFFHSVAVGSETAKITDSENRLWLPILKGAQIMAILQITKSRKVNSFSDTGRSVVKQLQPFLASCLLQMQWLNHLHEKNCVTFSSERRFSLSGLRIAEEEVLSLSLWEIQKPEAFCPYFTMVKYTAQNLSAHEILKACLIIFADVGFISSLKIERTTLARFLLALQKSHRNLPYHNWNHAFITAHFCFILMKRIPQLCQLFSDIELISIFIACICHGIDYHGNSDQLQLVGEIPLSDNDLNFKCHNFDHISCILNFGETNILSKMPLNCVETSLSIIKEALQANRLSNYFRIRSELLNLCETGIDPSNGDHHLLLRSLLMIACYMSHHVMAWDISKKCAFHFFEELFAFGDLEKVKDRKPRAVMERGKADIVKLQIQYLDVVVLPIFKILGILFPNVINFYESASYNLLCYETMKQLIYDGKFSAFKGEITAFIDCELEKAVRSEISKKCNNQSVQPKTKENR</sequence>
<protein>
    <submittedName>
        <fullName evidence="6">PDEase I domain containing protein</fullName>
    </submittedName>
</protein>
<dbReference type="GO" id="GO:0046872">
    <property type="term" value="F:metal ion binding"/>
    <property type="evidence" value="ECO:0007669"/>
    <property type="project" value="UniProtKB-KW"/>
</dbReference>
<reference evidence="6" key="2">
    <citation type="submission" date="2014-03" db="EMBL/GenBank/DDBJ databases">
        <title>The whipworm genome and dual-species transcriptomics of an intimate host-pathogen interaction.</title>
        <authorList>
            <person name="Foth B.J."/>
            <person name="Tsai I.J."/>
            <person name="Reid A.J."/>
            <person name="Bancroft A.J."/>
            <person name="Nichol S."/>
            <person name="Tracey A."/>
            <person name="Holroyd N."/>
            <person name="Cotton J.A."/>
            <person name="Stanley E.J."/>
            <person name="Zarowiecki M."/>
            <person name="Liu J.Z."/>
            <person name="Huckvale T."/>
            <person name="Cooper P.J."/>
            <person name="Grencis R.K."/>
            <person name="Berriman M."/>
        </authorList>
    </citation>
    <scope>NUCLEOTIDE SEQUENCE [LARGE SCALE GENOMIC DNA]</scope>
</reference>
<dbReference type="PRINTS" id="PR00387">
    <property type="entry name" value="PDIESTERASE1"/>
</dbReference>
<dbReference type="Gene3D" id="3.30.450.40">
    <property type="match status" value="1"/>
</dbReference>
<evidence type="ECO:0000313" key="6">
    <source>
        <dbReference type="EMBL" id="CDW60560.1"/>
    </source>
</evidence>
<dbReference type="OrthoDB" id="295473at2759"/>
<keyword evidence="7" id="KW-1185">Reference proteome</keyword>
<dbReference type="SUPFAM" id="SSF55781">
    <property type="entry name" value="GAF domain-like"/>
    <property type="match status" value="1"/>
</dbReference>
<accession>A0A077ZPB3</accession>
<keyword evidence="1 4" id="KW-0479">Metal-binding</keyword>
<dbReference type="PROSITE" id="PS51845">
    <property type="entry name" value="PDEASE_I_2"/>
    <property type="match status" value="1"/>
</dbReference>
<dbReference type="STRING" id="36087.A0A077ZPB3"/>
<reference evidence="6" key="1">
    <citation type="submission" date="2014-01" db="EMBL/GenBank/DDBJ databases">
        <authorList>
            <person name="Aslett M."/>
        </authorList>
    </citation>
    <scope>NUCLEOTIDE SEQUENCE</scope>
</reference>
<evidence type="ECO:0000256" key="3">
    <source>
        <dbReference type="PIRSR" id="PIRSR623088-1"/>
    </source>
</evidence>
<dbReference type="AlphaFoldDB" id="A0A077ZPB3"/>
<feature type="binding site" evidence="4">
    <location>
        <position position="498"/>
    </location>
    <ligand>
        <name>Zn(2+)</name>
        <dbReference type="ChEBI" id="CHEBI:29105"/>
        <label>1</label>
    </ligand>
</feature>